<evidence type="ECO:0000256" key="5">
    <source>
        <dbReference type="ARBA" id="ARBA00022729"/>
    </source>
</evidence>
<reference evidence="10" key="1">
    <citation type="submission" date="2016-11" db="UniProtKB">
        <authorList>
            <consortium name="WormBaseParasite"/>
        </authorList>
    </citation>
    <scope>IDENTIFICATION</scope>
</reference>
<proteinExistence type="inferred from homology"/>
<evidence type="ECO:0000256" key="8">
    <source>
        <dbReference type="ARBA" id="ARBA00023136"/>
    </source>
</evidence>
<dbReference type="GO" id="GO:0005789">
    <property type="term" value="C:endoplasmic reticulum membrane"/>
    <property type="evidence" value="ECO:0007669"/>
    <property type="project" value="UniProtKB-SubCell"/>
</dbReference>
<dbReference type="Proteomes" id="UP000095280">
    <property type="component" value="Unplaced"/>
</dbReference>
<keyword evidence="8" id="KW-0472">Membrane</keyword>
<evidence type="ECO:0000313" key="10">
    <source>
        <dbReference type="WBParaSite" id="maker-uti_cns_0003257-snap-gene-0.24-mRNA-1"/>
    </source>
</evidence>
<accession>A0A1I8GV31</accession>
<dbReference type="PANTHER" id="PTHR21397:SF4">
    <property type="entry name" value="ER MEMBRANE PROTEIN COMPLEX SUBUNIT 10"/>
    <property type="match status" value="1"/>
</dbReference>
<keyword evidence="6" id="KW-0256">Endoplasmic reticulum</keyword>
<keyword evidence="5" id="KW-0732">Signal</keyword>
<keyword evidence="7" id="KW-1133">Transmembrane helix</keyword>
<organism evidence="9 10">
    <name type="scientific">Macrostomum lignano</name>
    <dbReference type="NCBI Taxonomy" id="282301"/>
    <lineage>
        <taxon>Eukaryota</taxon>
        <taxon>Metazoa</taxon>
        <taxon>Spiralia</taxon>
        <taxon>Lophotrochozoa</taxon>
        <taxon>Platyhelminthes</taxon>
        <taxon>Rhabditophora</taxon>
        <taxon>Macrostomorpha</taxon>
        <taxon>Macrostomida</taxon>
        <taxon>Macrostomidae</taxon>
        <taxon>Macrostomum</taxon>
    </lineage>
</organism>
<evidence type="ECO:0000256" key="1">
    <source>
        <dbReference type="ARBA" id="ARBA00004115"/>
    </source>
</evidence>
<evidence type="ECO:0000256" key="2">
    <source>
        <dbReference type="ARBA" id="ARBA00007695"/>
    </source>
</evidence>
<evidence type="ECO:0000256" key="3">
    <source>
        <dbReference type="ARBA" id="ARBA00020105"/>
    </source>
</evidence>
<sequence length="240" mass="26624">MGLKDIITFAFATILFLIYSTAAQSINDDEFGQVLQFTLEHELVKGKFTKRGILSVHSYSSEHVLYRDEAPLTDEDLLSLIKLAEARDIYRARVLFKVGNKAEYVYGFVYACDLLHSGLRDNLTLAFNSHGSLVGLHLSLTDSSKAAFESCTVKSGHLSPASLPRVFISHAAALRPVQGPAPETQIYIARVEEEKKRKHEAEQGDNRPLVMKYWMYIVPVVLVFMVMSAQDPNAQGGGGS</sequence>
<comment type="subcellular location">
    <subcellularLocation>
        <location evidence="1">Endoplasmic reticulum membrane</location>
        <topology evidence="1">Single-pass type I membrane protein</topology>
    </subcellularLocation>
</comment>
<name>A0A1I8GV31_9PLAT</name>
<evidence type="ECO:0000256" key="4">
    <source>
        <dbReference type="ARBA" id="ARBA00022692"/>
    </source>
</evidence>
<keyword evidence="9" id="KW-1185">Reference proteome</keyword>
<keyword evidence="4" id="KW-0812">Transmembrane</keyword>
<dbReference type="AlphaFoldDB" id="A0A1I8GV31"/>
<dbReference type="Pfam" id="PF21203">
    <property type="entry name" value="ECM10"/>
    <property type="match status" value="1"/>
</dbReference>
<dbReference type="PANTHER" id="PTHR21397">
    <property type="entry name" value="CHROMATIN COMPLEXES SUBUNIT BAP18-RELATED"/>
    <property type="match status" value="1"/>
</dbReference>
<evidence type="ECO:0000256" key="6">
    <source>
        <dbReference type="ARBA" id="ARBA00022824"/>
    </source>
</evidence>
<evidence type="ECO:0000313" key="9">
    <source>
        <dbReference type="Proteomes" id="UP000095280"/>
    </source>
</evidence>
<dbReference type="WBParaSite" id="maker-uti_cns_0003257-snap-gene-0.24-mRNA-1">
    <property type="protein sequence ID" value="maker-uti_cns_0003257-snap-gene-0.24-mRNA-1"/>
    <property type="gene ID" value="maker-uti_cns_0003257-snap-gene-0.24"/>
</dbReference>
<evidence type="ECO:0000256" key="7">
    <source>
        <dbReference type="ARBA" id="ARBA00022989"/>
    </source>
</evidence>
<dbReference type="STRING" id="282301.A0A1I8GV31"/>
<protein>
    <recommendedName>
        <fullName evidence="3">ER membrane protein complex subunit 10</fullName>
    </recommendedName>
</protein>
<comment type="similarity">
    <text evidence="2">Belongs to the EMC10 family.</text>
</comment>
<dbReference type="CDD" id="cd22209">
    <property type="entry name" value="EMC10"/>
    <property type="match status" value="1"/>
</dbReference>
<dbReference type="OrthoDB" id="1894652at2759"/>